<protein>
    <submittedName>
        <fullName evidence="1">Uncharacterized protein</fullName>
    </submittedName>
</protein>
<dbReference type="AlphaFoldDB" id="A0A8T0H5J1"/>
<keyword evidence="2" id="KW-1185">Reference proteome</keyword>
<evidence type="ECO:0000313" key="2">
    <source>
        <dbReference type="Proteomes" id="UP000822688"/>
    </source>
</evidence>
<dbReference type="EMBL" id="CM026429">
    <property type="protein sequence ID" value="KAG0564372.1"/>
    <property type="molecule type" value="Genomic_DNA"/>
</dbReference>
<name>A0A8T0H5J1_CERPU</name>
<evidence type="ECO:0000313" key="1">
    <source>
        <dbReference type="EMBL" id="KAG0564372.1"/>
    </source>
</evidence>
<organism evidence="1 2">
    <name type="scientific">Ceratodon purpureus</name>
    <name type="common">Fire moss</name>
    <name type="synonym">Dicranum purpureum</name>
    <dbReference type="NCBI Taxonomy" id="3225"/>
    <lineage>
        <taxon>Eukaryota</taxon>
        <taxon>Viridiplantae</taxon>
        <taxon>Streptophyta</taxon>
        <taxon>Embryophyta</taxon>
        <taxon>Bryophyta</taxon>
        <taxon>Bryophytina</taxon>
        <taxon>Bryopsida</taxon>
        <taxon>Dicranidae</taxon>
        <taxon>Pseudoditrichales</taxon>
        <taxon>Ditrichaceae</taxon>
        <taxon>Ceratodon</taxon>
    </lineage>
</organism>
<dbReference type="Proteomes" id="UP000822688">
    <property type="component" value="Chromosome 8"/>
</dbReference>
<reference evidence="1" key="1">
    <citation type="submission" date="2020-06" db="EMBL/GenBank/DDBJ databases">
        <title>WGS assembly of Ceratodon purpureus strain R40.</title>
        <authorList>
            <person name="Carey S.B."/>
            <person name="Jenkins J."/>
            <person name="Shu S."/>
            <person name="Lovell J.T."/>
            <person name="Sreedasyam A."/>
            <person name="Maumus F."/>
            <person name="Tiley G.P."/>
            <person name="Fernandez-Pozo N."/>
            <person name="Barry K."/>
            <person name="Chen C."/>
            <person name="Wang M."/>
            <person name="Lipzen A."/>
            <person name="Daum C."/>
            <person name="Saski C.A."/>
            <person name="Payton A.C."/>
            <person name="Mcbreen J.C."/>
            <person name="Conrad R.E."/>
            <person name="Kollar L.M."/>
            <person name="Olsson S."/>
            <person name="Huttunen S."/>
            <person name="Landis J.B."/>
            <person name="Wickett N.J."/>
            <person name="Johnson M.G."/>
            <person name="Rensing S.A."/>
            <person name="Grimwood J."/>
            <person name="Schmutz J."/>
            <person name="Mcdaniel S.F."/>
        </authorList>
    </citation>
    <scope>NUCLEOTIDE SEQUENCE</scope>
    <source>
        <strain evidence="1">R40</strain>
    </source>
</reference>
<comment type="caution">
    <text evidence="1">The sequence shown here is derived from an EMBL/GenBank/DDBJ whole genome shotgun (WGS) entry which is preliminary data.</text>
</comment>
<proteinExistence type="predicted"/>
<sequence>MEHSTDRAMAAFTWPRLGTPVLREGAAMALLQAPWLAAIASEKVNKHRYCKRRVGCERRKEGSTRAGCKRINGNSSEHCTARQRQLRWQSRLKLERECERELGLLLECEDGNGVGCQQPRAL</sequence>
<accession>A0A8T0H5J1</accession>
<gene>
    <name evidence="1" type="ORF">KC19_8G105400</name>
</gene>